<keyword evidence="2" id="KW-0648">Protein biosynthesis</keyword>
<proteinExistence type="inferred from homology"/>
<dbReference type="GO" id="GO:0005524">
    <property type="term" value="F:ATP binding"/>
    <property type="evidence" value="ECO:0007669"/>
    <property type="project" value="UniProtKB-KW"/>
</dbReference>
<dbReference type="EC" id="6.3.5.-" evidence="2"/>
<evidence type="ECO:0000313" key="3">
    <source>
        <dbReference type="EMBL" id="TYT74983.1"/>
    </source>
</evidence>
<dbReference type="InterPro" id="IPR036113">
    <property type="entry name" value="Asp/Glu-ADT_sf_sub_c"/>
</dbReference>
<dbReference type="PANTHER" id="PTHR15004">
    <property type="entry name" value="GLUTAMYL-TRNA(GLN) AMIDOTRANSFERASE SUBUNIT C, MITOCHONDRIAL"/>
    <property type="match status" value="1"/>
</dbReference>
<dbReference type="InterPro" id="IPR003837">
    <property type="entry name" value="GatC"/>
</dbReference>
<dbReference type="EMBL" id="VDMB01000007">
    <property type="protein sequence ID" value="TYT74983.1"/>
    <property type="molecule type" value="Genomic_DNA"/>
</dbReference>
<comment type="catalytic activity">
    <reaction evidence="2">
        <text>L-aspartyl-tRNA(Asn) + L-glutamine + ATP + H2O = L-asparaginyl-tRNA(Asn) + L-glutamate + ADP + phosphate + 2 H(+)</text>
        <dbReference type="Rhea" id="RHEA:14513"/>
        <dbReference type="Rhea" id="RHEA-COMP:9674"/>
        <dbReference type="Rhea" id="RHEA-COMP:9677"/>
        <dbReference type="ChEBI" id="CHEBI:15377"/>
        <dbReference type="ChEBI" id="CHEBI:15378"/>
        <dbReference type="ChEBI" id="CHEBI:29985"/>
        <dbReference type="ChEBI" id="CHEBI:30616"/>
        <dbReference type="ChEBI" id="CHEBI:43474"/>
        <dbReference type="ChEBI" id="CHEBI:58359"/>
        <dbReference type="ChEBI" id="CHEBI:78515"/>
        <dbReference type="ChEBI" id="CHEBI:78516"/>
        <dbReference type="ChEBI" id="CHEBI:456216"/>
    </reaction>
</comment>
<keyword evidence="2" id="KW-0547">Nucleotide-binding</keyword>
<keyword evidence="2" id="KW-0436">Ligase</keyword>
<dbReference type="GO" id="GO:0006450">
    <property type="term" value="P:regulation of translational fidelity"/>
    <property type="evidence" value="ECO:0007669"/>
    <property type="project" value="InterPro"/>
</dbReference>
<dbReference type="GO" id="GO:0070681">
    <property type="term" value="P:glutaminyl-tRNAGln biosynthesis via transamidation"/>
    <property type="evidence" value="ECO:0007669"/>
    <property type="project" value="TreeGrafter"/>
</dbReference>
<evidence type="ECO:0000256" key="2">
    <source>
        <dbReference type="HAMAP-Rule" id="MF_00122"/>
    </source>
</evidence>
<comment type="caution">
    <text evidence="3">The sequence shown here is derived from an EMBL/GenBank/DDBJ whole genome shotgun (WGS) entry which is preliminary data.</text>
</comment>
<dbReference type="SUPFAM" id="SSF141000">
    <property type="entry name" value="Glu-tRNAGln amidotransferase C subunit"/>
    <property type="match status" value="1"/>
</dbReference>
<gene>
    <name evidence="2 3" type="primary">gatC</name>
    <name evidence="3" type="ORF">FIM25_07635</name>
</gene>
<keyword evidence="4" id="KW-1185">Reference proteome</keyword>
<organism evidence="3 4">
    <name type="scientific">Desulfobotulus mexicanus</name>
    <dbReference type="NCBI Taxonomy" id="2586642"/>
    <lineage>
        <taxon>Bacteria</taxon>
        <taxon>Pseudomonadati</taxon>
        <taxon>Thermodesulfobacteriota</taxon>
        <taxon>Desulfobacteria</taxon>
        <taxon>Desulfobacterales</taxon>
        <taxon>Desulfobacteraceae</taxon>
        <taxon>Desulfobotulus</taxon>
    </lineage>
</organism>
<dbReference type="NCBIfam" id="TIGR00135">
    <property type="entry name" value="gatC"/>
    <property type="match status" value="1"/>
</dbReference>
<dbReference type="Pfam" id="PF02686">
    <property type="entry name" value="GatC"/>
    <property type="match status" value="1"/>
</dbReference>
<dbReference type="Gene3D" id="1.10.20.60">
    <property type="entry name" value="Glu-tRNAGln amidotransferase C subunit, N-terminal domain"/>
    <property type="match status" value="1"/>
</dbReference>
<dbReference type="OrthoDB" id="9813938at2"/>
<dbReference type="GO" id="GO:0016740">
    <property type="term" value="F:transferase activity"/>
    <property type="evidence" value="ECO:0007669"/>
    <property type="project" value="UniProtKB-KW"/>
</dbReference>
<dbReference type="GO" id="GO:0050567">
    <property type="term" value="F:glutaminyl-tRNA synthase (glutamine-hydrolyzing) activity"/>
    <property type="evidence" value="ECO:0007669"/>
    <property type="project" value="UniProtKB-UniRule"/>
</dbReference>
<sequence>MKISKEEILHVAGLARLHMEEGEMERMSTQLGTILAYVDTLKEVDTEGVAPMSHAVHLVNAMREDKVGEHLGVDLALSGTEEKEDGHFLVPKIVG</sequence>
<comment type="subunit">
    <text evidence="2">Heterotrimer of A, B and C subunits.</text>
</comment>
<name>A0A5Q4VDD6_9BACT</name>
<comment type="catalytic activity">
    <reaction evidence="2">
        <text>L-glutamyl-tRNA(Gln) + L-glutamine + ATP + H2O = L-glutaminyl-tRNA(Gln) + L-glutamate + ADP + phosphate + H(+)</text>
        <dbReference type="Rhea" id="RHEA:17521"/>
        <dbReference type="Rhea" id="RHEA-COMP:9681"/>
        <dbReference type="Rhea" id="RHEA-COMP:9684"/>
        <dbReference type="ChEBI" id="CHEBI:15377"/>
        <dbReference type="ChEBI" id="CHEBI:15378"/>
        <dbReference type="ChEBI" id="CHEBI:29985"/>
        <dbReference type="ChEBI" id="CHEBI:30616"/>
        <dbReference type="ChEBI" id="CHEBI:43474"/>
        <dbReference type="ChEBI" id="CHEBI:58359"/>
        <dbReference type="ChEBI" id="CHEBI:78520"/>
        <dbReference type="ChEBI" id="CHEBI:78521"/>
        <dbReference type="ChEBI" id="CHEBI:456216"/>
    </reaction>
</comment>
<dbReference type="Proteomes" id="UP000321899">
    <property type="component" value="Unassembled WGS sequence"/>
</dbReference>
<dbReference type="HAMAP" id="MF_00122">
    <property type="entry name" value="GatC"/>
    <property type="match status" value="1"/>
</dbReference>
<dbReference type="GO" id="GO:0006412">
    <property type="term" value="P:translation"/>
    <property type="evidence" value="ECO:0007669"/>
    <property type="project" value="UniProtKB-UniRule"/>
</dbReference>
<protein>
    <recommendedName>
        <fullName evidence="2">Aspartyl/glutamyl-tRNA(Asn/Gln) amidotransferase subunit C</fullName>
        <shortName evidence="2">Asp/Glu-ADT subunit C</shortName>
        <ecNumber evidence="2">6.3.5.-</ecNumber>
    </recommendedName>
</protein>
<evidence type="ECO:0000313" key="4">
    <source>
        <dbReference type="Proteomes" id="UP000321899"/>
    </source>
</evidence>
<keyword evidence="1 2" id="KW-0067">ATP-binding</keyword>
<comment type="similarity">
    <text evidence="2">Belongs to the GatC family.</text>
</comment>
<dbReference type="PANTHER" id="PTHR15004:SF0">
    <property type="entry name" value="GLUTAMYL-TRNA(GLN) AMIDOTRANSFERASE SUBUNIT C, MITOCHONDRIAL"/>
    <property type="match status" value="1"/>
</dbReference>
<dbReference type="GO" id="GO:0050566">
    <property type="term" value="F:asparaginyl-tRNA synthase (glutamine-hydrolyzing) activity"/>
    <property type="evidence" value="ECO:0007669"/>
    <property type="project" value="RHEA"/>
</dbReference>
<keyword evidence="3" id="KW-0808">Transferase</keyword>
<evidence type="ECO:0000256" key="1">
    <source>
        <dbReference type="ARBA" id="ARBA00022840"/>
    </source>
</evidence>
<dbReference type="RefSeq" id="WP_139447916.1">
    <property type="nucleotide sequence ID" value="NZ_VDMB01000007.1"/>
</dbReference>
<comment type="function">
    <text evidence="2">Allows the formation of correctly charged Asn-tRNA(Asn) or Gln-tRNA(Gln) through the transamidation of misacylated Asp-tRNA(Asn) or Glu-tRNA(Gln) in organisms which lack either or both of asparaginyl-tRNA or glutaminyl-tRNA synthetases. The reaction takes place in the presence of glutamine and ATP through an activated phospho-Asp-tRNA(Asn) or phospho-Glu-tRNA(Gln).</text>
</comment>
<reference evidence="3 4" key="1">
    <citation type="submission" date="2019-06" db="EMBL/GenBank/DDBJ databases">
        <title>Desulfobotulus mexicanus sp. nov., a novel sulfate-reducing bacterium isolated from the sediment of an alkaline crater lake in Mexico.</title>
        <authorList>
            <person name="Hirschler-Rea A."/>
        </authorList>
    </citation>
    <scope>NUCLEOTIDE SEQUENCE [LARGE SCALE GENOMIC DNA]</scope>
    <source>
        <strain evidence="3 4">PAR22N</strain>
    </source>
</reference>
<dbReference type="AlphaFoldDB" id="A0A5Q4VDD6"/>
<accession>A0A5Q4VDD6</accession>